<reference evidence="2" key="1">
    <citation type="submission" date="2020-09" db="EMBL/GenBank/DDBJ databases">
        <title>Whole genome shotgun sequence of Streptomyces xanthophaeus NBRC 12829.</title>
        <authorList>
            <person name="Komaki H."/>
            <person name="Tamura T."/>
        </authorList>
    </citation>
    <scope>NUCLEOTIDE SEQUENCE</scope>
    <source>
        <strain evidence="2">NBRC 12829</strain>
    </source>
</reference>
<evidence type="ECO:0000256" key="1">
    <source>
        <dbReference type="SAM" id="MobiDB-lite"/>
    </source>
</evidence>
<evidence type="ECO:0000313" key="2">
    <source>
        <dbReference type="EMBL" id="GHI83373.1"/>
    </source>
</evidence>
<keyword evidence="3" id="KW-1185">Reference proteome</keyword>
<dbReference type="EMBL" id="BNEE01000004">
    <property type="protein sequence ID" value="GHI83373.1"/>
    <property type="molecule type" value="Genomic_DNA"/>
</dbReference>
<gene>
    <name evidence="2" type="ORF">Sxan_07370</name>
</gene>
<name>A0A919L9J8_9ACTN</name>
<proteinExistence type="predicted"/>
<organism evidence="2 3">
    <name type="scientific">Streptomyces xanthophaeus</name>
    <dbReference type="NCBI Taxonomy" id="67385"/>
    <lineage>
        <taxon>Bacteria</taxon>
        <taxon>Bacillati</taxon>
        <taxon>Actinomycetota</taxon>
        <taxon>Actinomycetes</taxon>
        <taxon>Kitasatosporales</taxon>
        <taxon>Streptomycetaceae</taxon>
        <taxon>Streptomyces</taxon>
    </lineage>
</organism>
<accession>A0A919L9J8</accession>
<sequence length="99" mass="10556">MELPVPVPWACACSLPAAGVELTSTCPRRTAGAAATGARQVVVPQKFDPFCFVRRVDRFGIGGAHPAHRPDARLPHRGAAPGPRSPGRRDRTDPRRPVG</sequence>
<dbReference type="AlphaFoldDB" id="A0A919L9J8"/>
<protein>
    <submittedName>
        <fullName evidence="2">Uncharacterized protein</fullName>
    </submittedName>
</protein>
<comment type="caution">
    <text evidence="2">The sequence shown here is derived from an EMBL/GenBank/DDBJ whole genome shotgun (WGS) entry which is preliminary data.</text>
</comment>
<dbReference type="Proteomes" id="UP000600026">
    <property type="component" value="Unassembled WGS sequence"/>
</dbReference>
<feature type="compositionally biased region" description="Basic and acidic residues" evidence="1">
    <location>
        <begin position="87"/>
        <end position="99"/>
    </location>
</feature>
<feature type="region of interest" description="Disordered" evidence="1">
    <location>
        <begin position="62"/>
        <end position="99"/>
    </location>
</feature>
<evidence type="ECO:0000313" key="3">
    <source>
        <dbReference type="Proteomes" id="UP000600026"/>
    </source>
</evidence>